<dbReference type="AlphaFoldDB" id="A0A0L0V4Z0"/>
<keyword evidence="2" id="KW-0732">Signal</keyword>
<proteinExistence type="predicted"/>
<feature type="region of interest" description="Disordered" evidence="1">
    <location>
        <begin position="40"/>
        <end position="113"/>
    </location>
</feature>
<feature type="compositionally biased region" description="Polar residues" evidence="1">
    <location>
        <begin position="300"/>
        <end position="313"/>
    </location>
</feature>
<feature type="region of interest" description="Disordered" evidence="1">
    <location>
        <begin position="216"/>
        <end position="313"/>
    </location>
</feature>
<feature type="region of interest" description="Disordered" evidence="1">
    <location>
        <begin position="405"/>
        <end position="545"/>
    </location>
</feature>
<sequence length="625" mass="65888">MRYFSHFLVFLALRWGVAFSYPQGLALEYEHSAEVTITLDQKPTPSDSLQLDHRSSTLNIRRSDNVKTPLDNSRRSEEERKSLKRREVSESRITTSETVVDGNGEASWSLQSESGPQAAVRNCTNSFGIREKCQGDKLEVHINATIPKSANASALTKKVMKVIEDSLQGNLSADVSRNKTDDQPVANITDAAAGQSNVGKQSLLHCLPGGAVKLARRSQQPTYKPTGNVTDCETPKQGQEGLGSGKQNDTVPTTPHISVTSGFFKPDNSTSLSINGTTSLTIPVPDHTQNQSGPAALPPTNITDNLLKQNSSLGPPVQPLVILPKAADEPNIQKQPTPTNNVQNSNLTKPQSEPASDLYRKPFGVVLLPKSKDPFDQSSGPVILVPNVGTPGDTTQNVSAPVVSGLHLPQNSSASVSPGSQVAQIGSTIPQNGNTVPQNGSAVPQDAGGALSQNGSSILQIGSAIPQNGSANSQNGSAIDPPMPETAHNGSTTVLSDSHSSQNLSATMCCNPESPNNSSSISSQNQTSSAPPSQSPPPENPTVDQTLMTPAIEATANTTSRILIPPPTPSTPTPTTTKKPGNIKIILPDHTELTDHSSASRMGPEHMSVYIGGIGFGLLLLSEFL</sequence>
<dbReference type="EMBL" id="AJIL01000119">
    <property type="protein sequence ID" value="KNE94343.1"/>
    <property type="molecule type" value="Genomic_DNA"/>
</dbReference>
<dbReference type="OrthoDB" id="2499945at2759"/>
<reference evidence="4" key="1">
    <citation type="submission" date="2014-03" db="EMBL/GenBank/DDBJ databases">
        <title>The Genome Sequence of Puccinia striiformis f. sp. tritici PST-78.</title>
        <authorList>
            <consortium name="The Broad Institute Genome Sequencing Platform"/>
            <person name="Cuomo C."/>
            <person name="Hulbert S."/>
            <person name="Chen X."/>
            <person name="Walker B."/>
            <person name="Young S.K."/>
            <person name="Zeng Q."/>
            <person name="Gargeya S."/>
            <person name="Fitzgerald M."/>
            <person name="Haas B."/>
            <person name="Abouelleil A."/>
            <person name="Alvarado L."/>
            <person name="Arachchi H.M."/>
            <person name="Berlin A.M."/>
            <person name="Chapman S.B."/>
            <person name="Goldberg J."/>
            <person name="Griggs A."/>
            <person name="Gujja S."/>
            <person name="Hansen M."/>
            <person name="Howarth C."/>
            <person name="Imamovic A."/>
            <person name="Larimer J."/>
            <person name="McCowan C."/>
            <person name="Montmayeur A."/>
            <person name="Murphy C."/>
            <person name="Neiman D."/>
            <person name="Pearson M."/>
            <person name="Priest M."/>
            <person name="Roberts A."/>
            <person name="Saif S."/>
            <person name="Shea T."/>
            <person name="Sisk P."/>
            <person name="Sykes S."/>
            <person name="Wortman J."/>
            <person name="Nusbaum C."/>
            <person name="Birren B."/>
        </authorList>
    </citation>
    <scope>NUCLEOTIDE SEQUENCE [LARGE SCALE GENOMIC DNA]</scope>
    <source>
        <strain evidence="4">race PST-78</strain>
    </source>
</reference>
<feature type="signal peptide" evidence="2">
    <location>
        <begin position="1"/>
        <end position="20"/>
    </location>
</feature>
<feature type="region of interest" description="Disordered" evidence="1">
    <location>
        <begin position="561"/>
        <end position="582"/>
    </location>
</feature>
<gene>
    <name evidence="3" type="ORF">PSTG_12368</name>
</gene>
<feature type="compositionally biased region" description="Polar residues" evidence="1">
    <location>
        <begin position="332"/>
        <end position="354"/>
    </location>
</feature>
<feature type="compositionally biased region" description="Polar residues" evidence="1">
    <location>
        <begin position="488"/>
        <end position="508"/>
    </location>
</feature>
<feature type="compositionally biased region" description="Polar residues" evidence="1">
    <location>
        <begin position="245"/>
        <end position="293"/>
    </location>
</feature>
<accession>A0A0L0V4Z0</accession>
<feature type="chain" id="PRO_5005549470" evidence="2">
    <location>
        <begin position="21"/>
        <end position="625"/>
    </location>
</feature>
<feature type="compositionally biased region" description="Polar residues" evidence="1">
    <location>
        <begin position="217"/>
        <end position="231"/>
    </location>
</feature>
<organism evidence="3 4">
    <name type="scientific">Puccinia striiformis f. sp. tritici PST-78</name>
    <dbReference type="NCBI Taxonomy" id="1165861"/>
    <lineage>
        <taxon>Eukaryota</taxon>
        <taxon>Fungi</taxon>
        <taxon>Dikarya</taxon>
        <taxon>Basidiomycota</taxon>
        <taxon>Pucciniomycotina</taxon>
        <taxon>Pucciniomycetes</taxon>
        <taxon>Pucciniales</taxon>
        <taxon>Pucciniaceae</taxon>
        <taxon>Puccinia</taxon>
    </lineage>
</organism>
<evidence type="ECO:0000256" key="1">
    <source>
        <dbReference type="SAM" id="MobiDB-lite"/>
    </source>
</evidence>
<feature type="compositionally biased region" description="Low complexity" evidence="1">
    <location>
        <begin position="511"/>
        <end position="532"/>
    </location>
</feature>
<feature type="compositionally biased region" description="Basic and acidic residues" evidence="1">
    <location>
        <begin position="50"/>
        <end position="65"/>
    </location>
</feature>
<feature type="compositionally biased region" description="Polar residues" evidence="1">
    <location>
        <begin position="40"/>
        <end position="49"/>
    </location>
</feature>
<keyword evidence="4" id="KW-1185">Reference proteome</keyword>
<evidence type="ECO:0000313" key="4">
    <source>
        <dbReference type="Proteomes" id="UP000054564"/>
    </source>
</evidence>
<feature type="compositionally biased region" description="Basic and acidic residues" evidence="1">
    <location>
        <begin position="72"/>
        <end position="90"/>
    </location>
</feature>
<name>A0A0L0V4Z0_9BASI</name>
<feature type="region of interest" description="Disordered" evidence="1">
    <location>
        <begin position="330"/>
        <end position="357"/>
    </location>
</feature>
<evidence type="ECO:0000313" key="3">
    <source>
        <dbReference type="EMBL" id="KNE94343.1"/>
    </source>
</evidence>
<evidence type="ECO:0000256" key="2">
    <source>
        <dbReference type="SAM" id="SignalP"/>
    </source>
</evidence>
<feature type="compositionally biased region" description="Polar residues" evidence="1">
    <location>
        <begin position="451"/>
        <end position="477"/>
    </location>
</feature>
<protein>
    <submittedName>
        <fullName evidence="3">Uncharacterized protein</fullName>
    </submittedName>
</protein>
<dbReference type="Proteomes" id="UP000054564">
    <property type="component" value="Unassembled WGS sequence"/>
</dbReference>
<feature type="compositionally biased region" description="Polar residues" evidence="1">
    <location>
        <begin position="409"/>
        <end position="442"/>
    </location>
</feature>
<comment type="caution">
    <text evidence="3">The sequence shown here is derived from an EMBL/GenBank/DDBJ whole genome shotgun (WGS) entry which is preliminary data.</text>
</comment>